<sequence length="375" mass="44719">MASVNKDLEPVVFFFPSLIHMCLMKIATALHSAYGLRKLKNVFSEMDSPNSPESGMSIPLNDAALNKRIKEYLLCIPTSLRNGILERVERVEDQIKVWRDCHEKVCRYSYYPRYVFVWRSEGTIDRTKTAQVIVRNETIDIRDRFQMACMYSLSESVQTLWKTLISNNENLDAEIFCDVYILNSIKHIFIEALLEGARCHCTKAAARHDRYRGNKLDRFFLYYLQSTREDLFKPKYNILFRKWTPAERRKCIESWYYADSDDFRLCLYVVTKEERHEIMKLYAADVLVLYLEWPLIDIFFDQADKMWEFLSVLDFLYVLDRIFKLQSGADVDHKNLAEKFWERSPDHFKENAKPYFFFGKRLNEFIEKKKNKNVD</sequence>
<reference evidence="2" key="1">
    <citation type="journal article" date="2020" name="bioRxiv">
        <title>Chromosome-level reference genome of the European wasp spider Argiope bruennichi: a resource for studies on range expansion and evolutionary adaptation.</title>
        <authorList>
            <person name="Sheffer M.M."/>
            <person name="Hoppe A."/>
            <person name="Krehenwinkel H."/>
            <person name="Uhl G."/>
            <person name="Kuss A.W."/>
            <person name="Jensen L."/>
            <person name="Jensen C."/>
            <person name="Gillespie R.G."/>
            <person name="Hoff K.J."/>
            <person name="Prost S."/>
        </authorList>
    </citation>
    <scope>NUCLEOTIDE SEQUENCE</scope>
</reference>
<keyword evidence="3" id="KW-1185">Reference proteome</keyword>
<proteinExistence type="predicted"/>
<evidence type="ECO:0000313" key="2">
    <source>
        <dbReference type="EMBL" id="KAF8782469.1"/>
    </source>
</evidence>
<gene>
    <name evidence="2" type="ORF">HNY73_012751</name>
</gene>
<dbReference type="AlphaFoldDB" id="A0A8T0F0F5"/>
<reference evidence="2" key="2">
    <citation type="submission" date="2020-06" db="EMBL/GenBank/DDBJ databases">
        <authorList>
            <person name="Sheffer M."/>
        </authorList>
    </citation>
    <scope>NUCLEOTIDE SEQUENCE</scope>
</reference>
<dbReference type="EMBL" id="JABXBU010001863">
    <property type="protein sequence ID" value="KAF8782469.1"/>
    <property type="molecule type" value="Genomic_DNA"/>
</dbReference>
<accession>A0A8T0F0F5</accession>
<name>A0A8T0F0F5_ARGBR</name>
<evidence type="ECO:0000313" key="3">
    <source>
        <dbReference type="Proteomes" id="UP000807504"/>
    </source>
</evidence>
<evidence type="ECO:0000256" key="1">
    <source>
        <dbReference type="SAM" id="Phobius"/>
    </source>
</evidence>
<feature type="transmembrane region" description="Helical" evidence="1">
    <location>
        <begin position="12"/>
        <end position="36"/>
    </location>
</feature>
<keyword evidence="1" id="KW-0472">Membrane</keyword>
<keyword evidence="1" id="KW-0812">Transmembrane</keyword>
<keyword evidence="1" id="KW-1133">Transmembrane helix</keyword>
<organism evidence="2 3">
    <name type="scientific">Argiope bruennichi</name>
    <name type="common">Wasp spider</name>
    <name type="synonym">Aranea bruennichi</name>
    <dbReference type="NCBI Taxonomy" id="94029"/>
    <lineage>
        <taxon>Eukaryota</taxon>
        <taxon>Metazoa</taxon>
        <taxon>Ecdysozoa</taxon>
        <taxon>Arthropoda</taxon>
        <taxon>Chelicerata</taxon>
        <taxon>Arachnida</taxon>
        <taxon>Araneae</taxon>
        <taxon>Araneomorphae</taxon>
        <taxon>Entelegynae</taxon>
        <taxon>Araneoidea</taxon>
        <taxon>Araneidae</taxon>
        <taxon>Argiope</taxon>
    </lineage>
</organism>
<dbReference type="Proteomes" id="UP000807504">
    <property type="component" value="Unassembled WGS sequence"/>
</dbReference>
<protein>
    <submittedName>
        <fullName evidence="2">Uncharacterized protein</fullName>
    </submittedName>
</protein>
<comment type="caution">
    <text evidence="2">The sequence shown here is derived from an EMBL/GenBank/DDBJ whole genome shotgun (WGS) entry which is preliminary data.</text>
</comment>